<keyword evidence="1" id="KW-0378">Hydrolase</keyword>
<accession>A0ABY9WNE8</accession>
<name>A0ABY9WNE8_9BACT</name>
<organism evidence="1 2">
    <name type="scientific">Archangium minus</name>
    <dbReference type="NCBI Taxonomy" id="83450"/>
    <lineage>
        <taxon>Bacteria</taxon>
        <taxon>Pseudomonadati</taxon>
        <taxon>Myxococcota</taxon>
        <taxon>Myxococcia</taxon>
        <taxon>Myxococcales</taxon>
        <taxon>Cystobacterineae</taxon>
        <taxon>Archangiaceae</taxon>
        <taxon>Archangium</taxon>
    </lineage>
</organism>
<dbReference type="GO" id="GO:0004386">
    <property type="term" value="F:helicase activity"/>
    <property type="evidence" value="ECO:0007669"/>
    <property type="project" value="UniProtKB-KW"/>
</dbReference>
<keyword evidence="2" id="KW-1185">Reference proteome</keyword>
<proteinExistence type="predicted"/>
<dbReference type="EMBL" id="CP043494">
    <property type="protein sequence ID" value="WNG45310.1"/>
    <property type="molecule type" value="Genomic_DNA"/>
</dbReference>
<protein>
    <submittedName>
        <fullName evidence="1">ATP-dependent helicase HrpA</fullName>
    </submittedName>
</protein>
<evidence type="ECO:0000313" key="2">
    <source>
        <dbReference type="Proteomes" id="UP001611383"/>
    </source>
</evidence>
<keyword evidence="1" id="KW-0067">ATP-binding</keyword>
<keyword evidence="1" id="KW-0547">Nucleotide-binding</keyword>
<gene>
    <name evidence="1" type="ORF">F0U60_15260</name>
</gene>
<reference evidence="1 2" key="1">
    <citation type="submission" date="2019-08" db="EMBL/GenBank/DDBJ databases">
        <title>Archangium and Cystobacter genomes.</title>
        <authorList>
            <person name="Chen I.-C.K."/>
            <person name="Wielgoss S."/>
        </authorList>
    </citation>
    <scope>NUCLEOTIDE SEQUENCE [LARGE SCALE GENOMIC DNA]</scope>
    <source>
        <strain evidence="1 2">Cbm 6</strain>
    </source>
</reference>
<dbReference type="Proteomes" id="UP001611383">
    <property type="component" value="Chromosome"/>
</dbReference>
<sequence>MAQGCLAFQAGVSKESKKERTPRVDWAELLRRTFAWDVFVCVRCGGRRRVLAYVKGGGGVRAILEHLGLATAGAGLAPARGPPQTPWC</sequence>
<keyword evidence="1" id="KW-0347">Helicase</keyword>
<evidence type="ECO:0000313" key="1">
    <source>
        <dbReference type="EMBL" id="WNG45310.1"/>
    </source>
</evidence>